<dbReference type="InParanoid" id="A0A7M7KKQ9"/>
<dbReference type="PANTHER" id="PTHR11254:SF429">
    <property type="entry name" value="E3 UBIQUITIN-PROTEIN LIGASE SU(DX)"/>
    <property type="match status" value="1"/>
</dbReference>
<keyword evidence="18" id="KW-1185">Reference proteome</keyword>
<evidence type="ECO:0000256" key="9">
    <source>
        <dbReference type="ARBA" id="ARBA00023242"/>
    </source>
</evidence>
<dbReference type="PROSITE" id="PS50004">
    <property type="entry name" value="C2"/>
    <property type="match status" value="1"/>
</dbReference>
<keyword evidence="5" id="KW-0677">Repeat</keyword>
<comment type="subcellular location">
    <subcellularLocation>
        <location evidence="2">Nucleus</location>
    </subcellularLocation>
</comment>
<feature type="region of interest" description="Disordered" evidence="13">
    <location>
        <begin position="283"/>
        <end position="345"/>
    </location>
</feature>
<feature type="compositionally biased region" description="Gly residues" evidence="13">
    <location>
        <begin position="201"/>
        <end position="210"/>
    </location>
</feature>
<dbReference type="SUPFAM" id="SSF56204">
    <property type="entry name" value="Hect, E3 ligase catalytic domain"/>
    <property type="match status" value="1"/>
</dbReference>
<dbReference type="OrthoDB" id="423283at2759"/>
<dbReference type="GO" id="GO:0045746">
    <property type="term" value="P:negative regulation of Notch signaling pathway"/>
    <property type="evidence" value="ECO:0007669"/>
    <property type="project" value="UniProtKB-ARBA"/>
</dbReference>
<evidence type="ECO:0000256" key="6">
    <source>
        <dbReference type="ARBA" id="ARBA00022786"/>
    </source>
</evidence>
<protein>
    <recommendedName>
        <fullName evidence="10">E3 ubiquitin-protein ligase</fullName>
        <ecNumber evidence="10">2.3.2.26</ecNumber>
    </recommendedName>
</protein>
<dbReference type="InterPro" id="IPR050409">
    <property type="entry name" value="E3_ubiq-protein_ligase"/>
</dbReference>
<dbReference type="Gene3D" id="3.30.2160.10">
    <property type="entry name" value="Hect, E3 ligase catalytic domain"/>
    <property type="match status" value="1"/>
</dbReference>
<evidence type="ECO:0000256" key="11">
    <source>
        <dbReference type="PIRSR" id="PIRSR001569-1"/>
    </source>
</evidence>
<evidence type="ECO:0000256" key="13">
    <source>
        <dbReference type="SAM" id="MobiDB-lite"/>
    </source>
</evidence>
<dbReference type="PROSITE" id="PS50020">
    <property type="entry name" value="WW_DOMAIN_2"/>
    <property type="match status" value="4"/>
</dbReference>
<dbReference type="PIRSF" id="PIRSF001569">
    <property type="entry name" value="E3_ub_ligase_SMURF1"/>
    <property type="match status" value="1"/>
</dbReference>
<dbReference type="GO" id="GO:0061630">
    <property type="term" value="F:ubiquitin protein ligase activity"/>
    <property type="evidence" value="ECO:0007669"/>
    <property type="project" value="UniProtKB-EC"/>
</dbReference>
<dbReference type="GO" id="GO:0043161">
    <property type="term" value="P:proteasome-mediated ubiquitin-dependent protein catabolic process"/>
    <property type="evidence" value="ECO:0007669"/>
    <property type="project" value="TreeGrafter"/>
</dbReference>
<dbReference type="SUPFAM" id="SSF49562">
    <property type="entry name" value="C2 domain (Calcium/lipid-binding domain, CaLB)"/>
    <property type="match status" value="1"/>
</dbReference>
<feature type="domain" description="HECT" evidence="16">
    <location>
        <begin position="579"/>
        <end position="913"/>
    </location>
</feature>
<keyword evidence="8" id="KW-0914">Notch signaling pathway</keyword>
<dbReference type="Gene3D" id="2.20.70.10">
    <property type="match status" value="3"/>
</dbReference>
<evidence type="ECO:0000256" key="7">
    <source>
        <dbReference type="ARBA" id="ARBA00022843"/>
    </source>
</evidence>
<dbReference type="Pfam" id="PF00632">
    <property type="entry name" value="HECT"/>
    <property type="match status" value="1"/>
</dbReference>
<evidence type="ECO:0000259" key="14">
    <source>
        <dbReference type="PROSITE" id="PS50004"/>
    </source>
</evidence>
<dbReference type="SMART" id="SM00456">
    <property type="entry name" value="WW"/>
    <property type="match status" value="4"/>
</dbReference>
<keyword evidence="7" id="KW-0832">Ubl conjugation</keyword>
<dbReference type="InterPro" id="IPR000008">
    <property type="entry name" value="C2_dom"/>
</dbReference>
<feature type="domain" description="WW" evidence="15">
    <location>
        <begin position="340"/>
        <end position="373"/>
    </location>
</feature>
<dbReference type="FunFam" id="2.20.70.10:FF:000005">
    <property type="entry name" value="E3 ubiquitin-protein ligase"/>
    <property type="match status" value="1"/>
</dbReference>
<dbReference type="GeneID" id="111252898"/>
<reference evidence="17" key="1">
    <citation type="submission" date="2021-01" db="UniProtKB">
        <authorList>
            <consortium name="EnsemblMetazoa"/>
        </authorList>
    </citation>
    <scope>IDENTIFICATION</scope>
</reference>
<dbReference type="FunFam" id="3.90.1750.10:FF:000002">
    <property type="entry name" value="E3 ubiquitin-protein ligase"/>
    <property type="match status" value="1"/>
</dbReference>
<evidence type="ECO:0000256" key="8">
    <source>
        <dbReference type="ARBA" id="ARBA00022976"/>
    </source>
</evidence>
<dbReference type="FunFam" id="3.30.2160.10:FF:000003">
    <property type="entry name" value="E3 ubiquitin-protein ligase"/>
    <property type="match status" value="1"/>
</dbReference>
<organism evidence="17 18">
    <name type="scientific">Varroa destructor</name>
    <name type="common">Honeybee mite</name>
    <dbReference type="NCBI Taxonomy" id="109461"/>
    <lineage>
        <taxon>Eukaryota</taxon>
        <taxon>Metazoa</taxon>
        <taxon>Ecdysozoa</taxon>
        <taxon>Arthropoda</taxon>
        <taxon>Chelicerata</taxon>
        <taxon>Arachnida</taxon>
        <taxon>Acari</taxon>
        <taxon>Parasitiformes</taxon>
        <taxon>Mesostigmata</taxon>
        <taxon>Gamasina</taxon>
        <taxon>Dermanyssoidea</taxon>
        <taxon>Varroidae</taxon>
        <taxon>Varroa</taxon>
    </lineage>
</organism>
<accession>A0A7M7KKQ9</accession>
<comment type="catalytic activity">
    <reaction evidence="1 10">
        <text>S-ubiquitinyl-[E2 ubiquitin-conjugating enzyme]-L-cysteine + [acceptor protein]-L-lysine = [E2 ubiquitin-conjugating enzyme]-L-cysteine + N(6)-ubiquitinyl-[acceptor protein]-L-lysine.</text>
        <dbReference type="EC" id="2.3.2.26"/>
    </reaction>
</comment>
<dbReference type="Proteomes" id="UP000594260">
    <property type="component" value="Unplaced"/>
</dbReference>
<feature type="region of interest" description="Disordered" evidence="13">
    <location>
        <begin position="166"/>
        <end position="264"/>
    </location>
</feature>
<evidence type="ECO:0000259" key="15">
    <source>
        <dbReference type="PROSITE" id="PS50020"/>
    </source>
</evidence>
<name>A0A7M7KKQ9_VARDE</name>
<feature type="domain" description="WW" evidence="15">
    <location>
        <begin position="482"/>
        <end position="515"/>
    </location>
</feature>
<evidence type="ECO:0000256" key="12">
    <source>
        <dbReference type="PROSITE-ProRule" id="PRU00104"/>
    </source>
</evidence>
<dbReference type="InterPro" id="IPR024928">
    <property type="entry name" value="E3_ub_ligase_SMURF1"/>
</dbReference>
<feature type="compositionally biased region" description="Polar residues" evidence="13">
    <location>
        <begin position="241"/>
        <end position="261"/>
    </location>
</feature>
<evidence type="ECO:0000256" key="5">
    <source>
        <dbReference type="ARBA" id="ARBA00022737"/>
    </source>
</evidence>
<dbReference type="GO" id="GO:0005737">
    <property type="term" value="C:cytoplasm"/>
    <property type="evidence" value="ECO:0007669"/>
    <property type="project" value="UniProtKB-ARBA"/>
</dbReference>
<dbReference type="Pfam" id="PF00168">
    <property type="entry name" value="C2"/>
    <property type="match status" value="1"/>
</dbReference>
<dbReference type="InterPro" id="IPR035983">
    <property type="entry name" value="Hect_E3_ubiquitin_ligase"/>
</dbReference>
<feature type="compositionally biased region" description="Polar residues" evidence="13">
    <location>
        <begin position="320"/>
        <end position="332"/>
    </location>
</feature>
<comment type="pathway">
    <text evidence="3 10">Protein modification; protein ubiquitination.</text>
</comment>
<evidence type="ECO:0000256" key="4">
    <source>
        <dbReference type="ARBA" id="ARBA00022679"/>
    </source>
</evidence>
<evidence type="ECO:0000313" key="17">
    <source>
        <dbReference type="EnsemblMetazoa" id="XP_022667261"/>
    </source>
</evidence>
<evidence type="ECO:0000259" key="16">
    <source>
        <dbReference type="PROSITE" id="PS50237"/>
    </source>
</evidence>
<dbReference type="InterPro" id="IPR001202">
    <property type="entry name" value="WW_dom"/>
</dbReference>
<sequence length="913" mass="102275">MAAATEPGPSATGSLAIAHPLYELSITAVSAKLHSSGILFKPDPYVEISVDGGAAVKTDHCKGTAHPKWDETFPVLVSPYSKILFRVFNHHQFMKDDLIGEATLDLYSLLEKTSGKLRQYPQHLDLSSGCYLMTVLDGLHLDVSLYPPPNSPPAGHSLLTPAASVTATSNAQAGGSQAQNGTQQARVKRKSKANGGAVQSGQGGAAGGATSGAVPSNSIGNSTSNTSGGGNSVVMNGTSGPTSSPRTPNAIQAKSAASAQPGQGGVFSLPPVAVIYSGPDDMAPAGSGPLSSTVDTTSAGGRPPRSGGSGGDQRSGSGATARNSSGTSAGNSSREDTANEELPPGWEVRFDQFNRKYYVDHNTRSTTWERPQPLPSGWEMRRDNRGRVYYVDHNTRTTTWQRPTPESVRNYQHWQATQAQAMQQCQQRFLYHTPVQVEEDDPLGPLPEGWEKRIDPNGRVYFVNHKNKTTQWEDPRTQGKEDPLPPGWEIKYTKDGVRYFVDHNRRTTTFSDPRPGSYPPGKGPKGAYGVPLAYERNFKWKLTQFRYLCHCNSLPSHIKVTVSRNGIFEDSFSQIMRVAPHELRRRLFITFKGEEGLDYGGIAREWFFLLSHEVLNPMYCLFEYAGKNNYSLQINPASSVNPDHLLYFRFIGRFIAMALFHGKFIYSGFTLPFYKRMLGKKLTMKDIESIDNEFYNSLVWIRENNVEECQLELYFSVDFEILGQIQSHELKSGGAEIRVCEENKDEYLRLMTDWRFSRGQEEQTKSFLDGFNEVLPLEWLHYFDERELELMLCGMQEIDIDDWQKNTIYRHYTRSSKQVIWLWQFIREMDSEKRMRLLQFVTGTCRVPVGGFAELMGSNGPQRFCVEKVGKETWLPRSHTCFNRLDLPPYKSYEQLVEKLTYAIEETEGFAQE</sequence>
<evidence type="ECO:0000313" key="18">
    <source>
        <dbReference type="Proteomes" id="UP000594260"/>
    </source>
</evidence>
<feature type="active site" description="Glycyl thioester intermediate" evidence="11 12">
    <location>
        <position position="881"/>
    </location>
</feature>
<dbReference type="CDD" id="cd00078">
    <property type="entry name" value="HECTc"/>
    <property type="match status" value="1"/>
</dbReference>
<evidence type="ECO:0000256" key="1">
    <source>
        <dbReference type="ARBA" id="ARBA00000885"/>
    </source>
</evidence>
<dbReference type="InterPro" id="IPR036020">
    <property type="entry name" value="WW_dom_sf"/>
</dbReference>
<dbReference type="KEGG" id="vde:111252898"/>
<dbReference type="PROSITE" id="PS50237">
    <property type="entry name" value="HECT"/>
    <property type="match status" value="1"/>
</dbReference>
<dbReference type="GO" id="GO:0016567">
    <property type="term" value="P:protein ubiquitination"/>
    <property type="evidence" value="ECO:0007669"/>
    <property type="project" value="UniProtKB-UniPathway"/>
</dbReference>
<dbReference type="GO" id="GO:0005634">
    <property type="term" value="C:nucleus"/>
    <property type="evidence" value="ECO:0007669"/>
    <property type="project" value="UniProtKB-SubCell"/>
</dbReference>
<dbReference type="RefSeq" id="XP_022667261.1">
    <property type="nucleotide sequence ID" value="XM_022811526.1"/>
</dbReference>
<dbReference type="GO" id="GO:0045879">
    <property type="term" value="P:negative regulation of smoothened signaling pathway"/>
    <property type="evidence" value="ECO:0007669"/>
    <property type="project" value="UniProtKB-ARBA"/>
</dbReference>
<feature type="domain" description="WW" evidence="15">
    <location>
        <begin position="372"/>
        <end position="405"/>
    </location>
</feature>
<feature type="domain" description="C2" evidence="14">
    <location>
        <begin position="3"/>
        <end position="120"/>
    </location>
</feature>
<keyword evidence="4 10" id="KW-0808">Transferase</keyword>
<dbReference type="Gene3D" id="3.90.1750.10">
    <property type="entry name" value="Hect, E3 ligase catalytic domains"/>
    <property type="match status" value="1"/>
</dbReference>
<feature type="compositionally biased region" description="Low complexity" evidence="13">
    <location>
        <begin position="211"/>
        <end position="240"/>
    </location>
</feature>
<dbReference type="Pfam" id="PF00397">
    <property type="entry name" value="WW"/>
    <property type="match status" value="4"/>
</dbReference>
<dbReference type="EnsemblMetazoa" id="XM_022811526">
    <property type="protein sequence ID" value="XP_022667261"/>
    <property type="gene ID" value="LOC111252898"/>
</dbReference>
<evidence type="ECO:0000256" key="3">
    <source>
        <dbReference type="ARBA" id="ARBA00004906"/>
    </source>
</evidence>
<dbReference type="CDD" id="cd04021">
    <property type="entry name" value="C2_E3_ubiquitin_ligase"/>
    <property type="match status" value="1"/>
</dbReference>
<proteinExistence type="predicted"/>
<dbReference type="SUPFAM" id="SSF51045">
    <property type="entry name" value="WW domain"/>
    <property type="match status" value="4"/>
</dbReference>
<dbReference type="FunFam" id="2.20.70.10:FF:000009">
    <property type="entry name" value="E3 ubiquitin-protein ligase"/>
    <property type="match status" value="1"/>
</dbReference>
<dbReference type="SMART" id="SM00239">
    <property type="entry name" value="C2"/>
    <property type="match status" value="1"/>
</dbReference>
<feature type="domain" description="WW" evidence="15">
    <location>
        <begin position="444"/>
        <end position="477"/>
    </location>
</feature>
<dbReference type="InterPro" id="IPR035892">
    <property type="entry name" value="C2_domain_sf"/>
</dbReference>
<dbReference type="GO" id="GO:0031623">
    <property type="term" value="P:receptor internalization"/>
    <property type="evidence" value="ECO:0007669"/>
    <property type="project" value="UniProtKB-ARBA"/>
</dbReference>
<feature type="compositionally biased region" description="Polar residues" evidence="13">
    <location>
        <begin position="166"/>
        <end position="185"/>
    </location>
</feature>
<dbReference type="CDD" id="cd00201">
    <property type="entry name" value="WW"/>
    <property type="match status" value="4"/>
</dbReference>
<dbReference type="SMART" id="SM00119">
    <property type="entry name" value="HECTc"/>
    <property type="match status" value="1"/>
</dbReference>
<dbReference type="InterPro" id="IPR000569">
    <property type="entry name" value="HECT_dom"/>
</dbReference>
<dbReference type="CTD" id="33379"/>
<keyword evidence="9" id="KW-0539">Nucleus</keyword>
<evidence type="ECO:0000256" key="10">
    <source>
        <dbReference type="PIRNR" id="PIRNR001569"/>
    </source>
</evidence>
<dbReference type="FunCoup" id="A0A7M7KKQ9">
    <property type="interactions" value="1378"/>
</dbReference>
<dbReference type="Gene3D" id="2.60.40.150">
    <property type="entry name" value="C2 domain"/>
    <property type="match status" value="1"/>
</dbReference>
<dbReference type="AlphaFoldDB" id="A0A7M7KKQ9"/>
<dbReference type="PROSITE" id="PS01159">
    <property type="entry name" value="WW_DOMAIN_1"/>
    <property type="match status" value="4"/>
</dbReference>
<evidence type="ECO:0000256" key="2">
    <source>
        <dbReference type="ARBA" id="ARBA00004123"/>
    </source>
</evidence>
<keyword evidence="6 10" id="KW-0833">Ubl conjugation pathway</keyword>
<dbReference type="GO" id="GO:0005112">
    <property type="term" value="F:Notch binding"/>
    <property type="evidence" value="ECO:0007669"/>
    <property type="project" value="UniProtKB-ARBA"/>
</dbReference>
<dbReference type="EC" id="2.3.2.26" evidence="10"/>
<dbReference type="Gene3D" id="3.30.2410.10">
    <property type="entry name" value="Hect, E3 ligase catalytic domain"/>
    <property type="match status" value="1"/>
</dbReference>
<dbReference type="FunFam" id="3.30.2410.10:FF:000002">
    <property type="entry name" value="E3 ubiquitin-protein ligase HECW2"/>
    <property type="match status" value="1"/>
</dbReference>
<dbReference type="GO" id="GO:0007219">
    <property type="term" value="P:Notch signaling pathway"/>
    <property type="evidence" value="ECO:0007669"/>
    <property type="project" value="UniProtKB-KW"/>
</dbReference>
<dbReference type="PANTHER" id="PTHR11254">
    <property type="entry name" value="HECT DOMAIN UBIQUITIN-PROTEIN LIGASE"/>
    <property type="match status" value="1"/>
</dbReference>
<dbReference type="UniPathway" id="UPA00143"/>
<dbReference type="OMA" id="GWCEGSS"/>